<evidence type="ECO:0000256" key="4">
    <source>
        <dbReference type="ARBA" id="ARBA00022741"/>
    </source>
</evidence>
<dbReference type="PROSITE" id="PS00107">
    <property type="entry name" value="PROTEIN_KINASE_ATP"/>
    <property type="match status" value="1"/>
</dbReference>
<dbReference type="PROSITE" id="PS50011">
    <property type="entry name" value="PROTEIN_KINASE_DOM"/>
    <property type="match status" value="1"/>
</dbReference>
<feature type="domain" description="Protein kinase" evidence="10">
    <location>
        <begin position="462"/>
        <end position="782"/>
    </location>
</feature>
<evidence type="ECO:0000256" key="6">
    <source>
        <dbReference type="ARBA" id="ARBA00022840"/>
    </source>
</evidence>
<feature type="compositionally biased region" description="Basic and acidic residues" evidence="9">
    <location>
        <begin position="63"/>
        <end position="109"/>
    </location>
</feature>
<proteinExistence type="inferred from homology"/>
<feature type="compositionally biased region" description="Basic and acidic residues" evidence="9">
    <location>
        <begin position="116"/>
        <end position="125"/>
    </location>
</feature>
<evidence type="ECO:0000313" key="12">
    <source>
        <dbReference type="Proteomes" id="UP000078340"/>
    </source>
</evidence>
<evidence type="ECO:0000256" key="9">
    <source>
        <dbReference type="SAM" id="MobiDB-lite"/>
    </source>
</evidence>
<feature type="compositionally biased region" description="Low complexity" evidence="9">
    <location>
        <begin position="349"/>
        <end position="360"/>
    </location>
</feature>
<dbReference type="Gene3D" id="1.10.510.10">
    <property type="entry name" value="Transferase(Phosphotransferase) domain 1"/>
    <property type="match status" value="1"/>
</dbReference>
<evidence type="ECO:0000256" key="3">
    <source>
        <dbReference type="ARBA" id="ARBA00022679"/>
    </source>
</evidence>
<evidence type="ECO:0000313" key="11">
    <source>
        <dbReference type="EMBL" id="OAQ91340.1"/>
    </source>
</evidence>
<keyword evidence="6 8" id="KW-0067">ATP-binding</keyword>
<gene>
    <name evidence="11" type="ORF">VFPFJ_03080</name>
</gene>
<dbReference type="STRING" id="33203.A0A179HPG8"/>
<comment type="caution">
    <text evidence="11">The sequence shown here is derived from an EMBL/GenBank/DDBJ whole genome shotgun (WGS) entry which is preliminary data.</text>
</comment>
<dbReference type="InterPro" id="IPR008271">
    <property type="entry name" value="Ser/Thr_kinase_AS"/>
</dbReference>
<evidence type="ECO:0000256" key="5">
    <source>
        <dbReference type="ARBA" id="ARBA00022777"/>
    </source>
</evidence>
<feature type="compositionally biased region" description="Basic and acidic residues" evidence="9">
    <location>
        <begin position="135"/>
        <end position="184"/>
    </location>
</feature>
<name>A0A179HPG8_PURLI</name>
<dbReference type="PANTHER" id="PTHR24058:SF103">
    <property type="entry name" value="SERINE_THREONINE-PROTEIN KINASE PRP4 HOMOLOG"/>
    <property type="match status" value="1"/>
</dbReference>
<dbReference type="InterPro" id="IPR017441">
    <property type="entry name" value="Protein_kinase_ATP_BS"/>
</dbReference>
<sequence>MSLSSDEGEIRDDGNGDLKASPQTSRAGNGVDRQGRPRDPSPAPSRGSASSSRRSRSPRGFKRLRDDGDHYGGGRDYDSRPSRSRRDDRRGRDRGRRPSDSVYDDAPRHDYRRTRVSYEDLDRPAPHGSSFNESRQYRDDADQHRRRDQDRDRNGHRPRDGGYGRQHDRYDNRRRDAYRDEQPRRRSRSPGMHRRDAGDHGRRDRENGAARPSLPLRPDSRTSEAPNSAAAETASNRMETTKEPSPEPDFQEPEPIDEDAEIERRRKRREELLAKSSSATPLLLHAVGAAAEKAGNTASPASTQPEPRQQSLEARTPRTPGSDWPSPRSPASRDEPLDDKGLMNTHVNAEAAEPEGPSAADYDPTVDMQEDERRGELRHGQAVMHGEAQPVDAPHPESPKQRDSDDEEDDFDMFAEDFDEVKYAAQRAKAPDTRQVQGGILEGDDSEGFYKIRVGEILDSRYKVQSVLGQGMFARVARAVNQETKKVVAVKIIRNNAALRKGALTEIAILKKLNDGDPSNKKYIVRFEQSFDHQGHLCMVFEGLEMNLREVLKKFGKNVGINLEGTRRFARQIFVALDHMRKSSIIHADLKPDNILIHETRQFVKICDLGTAIDRDDAATAHSQVTPYLISRFYRAPEVILGMDYDYAIDVWSIGCTLFELFTGKILFPGENNNQMLKLMMELRGRMYPKYYKRGQMWPHHFDDRDNFVSVSRDKITNREVMKTMIVKPTRSLGSRLDDAASGMSAAEKQDLDRFRDLLENCLVLHPERRITAAEALQHSFFHNKRVPTHPR</sequence>
<keyword evidence="3" id="KW-0808">Transferase</keyword>
<dbReference type="GO" id="GO:0005524">
    <property type="term" value="F:ATP binding"/>
    <property type="evidence" value="ECO:0007669"/>
    <property type="project" value="UniProtKB-UniRule"/>
</dbReference>
<dbReference type="SUPFAM" id="SSF56112">
    <property type="entry name" value="Protein kinase-like (PK-like)"/>
    <property type="match status" value="1"/>
</dbReference>
<keyword evidence="4 8" id="KW-0547">Nucleotide-binding</keyword>
<dbReference type="EMBL" id="LSBI01000003">
    <property type="protein sequence ID" value="OAQ91340.1"/>
    <property type="molecule type" value="Genomic_DNA"/>
</dbReference>
<dbReference type="SMART" id="SM00220">
    <property type="entry name" value="S_TKc"/>
    <property type="match status" value="1"/>
</dbReference>
<dbReference type="AlphaFoldDB" id="A0A179HPG8"/>
<dbReference type="InterPro" id="IPR000719">
    <property type="entry name" value="Prot_kinase_dom"/>
</dbReference>
<evidence type="ECO:0000256" key="7">
    <source>
        <dbReference type="ARBA" id="ARBA00023596"/>
    </source>
</evidence>
<feature type="region of interest" description="Disordered" evidence="9">
    <location>
        <begin position="386"/>
        <end position="408"/>
    </location>
</feature>
<feature type="compositionally biased region" description="Basic and acidic residues" evidence="9">
    <location>
        <begin position="394"/>
        <end position="403"/>
    </location>
</feature>
<dbReference type="InterPro" id="IPR011009">
    <property type="entry name" value="Kinase-like_dom_sf"/>
</dbReference>
<dbReference type="PROSITE" id="PS00108">
    <property type="entry name" value="PROTEIN_KINASE_ST"/>
    <property type="match status" value="1"/>
</dbReference>
<dbReference type="PANTHER" id="PTHR24058">
    <property type="entry name" value="DUAL SPECIFICITY PROTEIN KINASE"/>
    <property type="match status" value="1"/>
</dbReference>
<evidence type="ECO:0000256" key="8">
    <source>
        <dbReference type="PROSITE-ProRule" id="PRU10141"/>
    </source>
</evidence>
<feature type="compositionally biased region" description="Basic residues" evidence="9">
    <location>
        <begin position="53"/>
        <end position="62"/>
    </location>
</feature>
<dbReference type="OMA" id="YYNVMLG"/>
<feature type="compositionally biased region" description="Polar residues" evidence="9">
    <location>
        <begin position="296"/>
        <end position="313"/>
    </location>
</feature>
<feature type="region of interest" description="Disordered" evidence="9">
    <location>
        <begin position="1"/>
        <end position="365"/>
    </location>
</feature>
<feature type="compositionally biased region" description="Basic and acidic residues" evidence="9">
    <location>
        <begin position="193"/>
        <end position="208"/>
    </location>
</feature>
<feature type="compositionally biased region" description="Acidic residues" evidence="9">
    <location>
        <begin position="1"/>
        <end position="10"/>
    </location>
</feature>
<keyword evidence="2" id="KW-0723">Serine/threonine-protein kinase</keyword>
<organism evidence="11 12">
    <name type="scientific">Purpureocillium lilacinum</name>
    <name type="common">Paecilomyces lilacinus</name>
    <dbReference type="NCBI Taxonomy" id="33203"/>
    <lineage>
        <taxon>Eukaryota</taxon>
        <taxon>Fungi</taxon>
        <taxon>Dikarya</taxon>
        <taxon>Ascomycota</taxon>
        <taxon>Pezizomycotina</taxon>
        <taxon>Sordariomycetes</taxon>
        <taxon>Hypocreomycetidae</taxon>
        <taxon>Hypocreales</taxon>
        <taxon>Ophiocordycipitaceae</taxon>
        <taxon>Purpureocillium</taxon>
    </lineage>
</organism>
<evidence type="ECO:0000259" key="10">
    <source>
        <dbReference type="PROSITE" id="PS50011"/>
    </source>
</evidence>
<evidence type="ECO:0000256" key="2">
    <source>
        <dbReference type="ARBA" id="ARBA00022527"/>
    </source>
</evidence>
<reference evidence="11 12" key="1">
    <citation type="submission" date="2016-02" db="EMBL/GenBank/DDBJ databases">
        <title>Biosynthesis of antibiotic leucinostatins and their inhibition on Phytophthora in bio-control Purpureocillium lilacinum.</title>
        <authorList>
            <person name="Wang G."/>
            <person name="Liu Z."/>
            <person name="Lin R."/>
            <person name="Li E."/>
            <person name="Mao Z."/>
            <person name="Ling J."/>
            <person name="Yin W."/>
            <person name="Xie B."/>
        </authorList>
    </citation>
    <scope>NUCLEOTIDE SEQUENCE [LARGE SCALE GENOMIC DNA]</scope>
    <source>
        <strain evidence="11">PLFJ-1</strain>
    </source>
</reference>
<evidence type="ECO:0000256" key="1">
    <source>
        <dbReference type="ARBA" id="ARBA00012513"/>
    </source>
</evidence>
<dbReference type="GO" id="GO:0004674">
    <property type="term" value="F:protein serine/threonine kinase activity"/>
    <property type="evidence" value="ECO:0007669"/>
    <property type="project" value="UniProtKB-KW"/>
</dbReference>
<protein>
    <recommendedName>
        <fullName evidence="1">non-specific serine/threonine protein kinase</fullName>
        <ecNumber evidence="1">2.7.11.1</ecNumber>
    </recommendedName>
</protein>
<dbReference type="GeneID" id="28885211"/>
<dbReference type="KEGG" id="plj:28885211"/>
<comment type="similarity">
    <text evidence="7">Belongs to the protein kinase superfamily. CMGC Ser/Thr protein kinase family.</text>
</comment>
<dbReference type="Pfam" id="PF00069">
    <property type="entry name" value="Pkinase"/>
    <property type="match status" value="1"/>
</dbReference>
<dbReference type="FunFam" id="1.10.510.10:FF:000078">
    <property type="entry name" value="Serine/threonine-protein kinase PRP4 homolog"/>
    <property type="match status" value="1"/>
</dbReference>
<dbReference type="Proteomes" id="UP000078340">
    <property type="component" value="Unassembled WGS sequence"/>
</dbReference>
<dbReference type="EC" id="2.7.11.1" evidence="1"/>
<accession>A0A179HPG8</accession>
<feature type="binding site" evidence="8">
    <location>
        <position position="491"/>
    </location>
    <ligand>
        <name>ATP</name>
        <dbReference type="ChEBI" id="CHEBI:30616"/>
    </ligand>
</feature>
<dbReference type="Gene3D" id="3.30.200.20">
    <property type="entry name" value="Phosphorylase Kinase, domain 1"/>
    <property type="match status" value="1"/>
</dbReference>
<feature type="compositionally biased region" description="Basic and acidic residues" evidence="9">
    <location>
        <begin position="331"/>
        <end position="341"/>
    </location>
</feature>
<feature type="compositionally biased region" description="Acidic residues" evidence="9">
    <location>
        <begin position="249"/>
        <end position="261"/>
    </location>
</feature>
<keyword evidence="5 11" id="KW-0418">Kinase</keyword>
<dbReference type="InterPro" id="IPR050494">
    <property type="entry name" value="Ser_Thr_dual-spec_kinase"/>
</dbReference>